<dbReference type="GO" id="GO:0020037">
    <property type="term" value="F:heme binding"/>
    <property type="evidence" value="ECO:0007669"/>
    <property type="project" value="InterPro"/>
</dbReference>
<evidence type="ECO:0000256" key="6">
    <source>
        <dbReference type="ARBA" id="ARBA00023004"/>
    </source>
</evidence>
<keyword evidence="5" id="KW-1133">Transmembrane helix</keyword>
<evidence type="ECO:0000256" key="4">
    <source>
        <dbReference type="ARBA" id="ARBA00022723"/>
    </source>
</evidence>
<evidence type="ECO:0000256" key="3">
    <source>
        <dbReference type="ARBA" id="ARBA00022692"/>
    </source>
</evidence>
<dbReference type="EMBL" id="SMMG02000005">
    <property type="protein sequence ID" value="KAA3474774.1"/>
    <property type="molecule type" value="Genomic_DNA"/>
</dbReference>
<dbReference type="SUPFAM" id="SSF48264">
    <property type="entry name" value="Cytochrome P450"/>
    <property type="match status" value="1"/>
</dbReference>
<keyword evidence="7 8" id="KW-0349">Heme</keyword>
<keyword evidence="3" id="KW-0812">Transmembrane</keyword>
<dbReference type="PANTHER" id="PTHR24286">
    <property type="entry name" value="CYTOCHROME P450 26"/>
    <property type="match status" value="1"/>
</dbReference>
<name>A0A5B6W0N1_9ROSI</name>
<dbReference type="PANTHER" id="PTHR24286:SF37">
    <property type="entry name" value="CYTOCHROME P450 724B1"/>
    <property type="match status" value="1"/>
</dbReference>
<dbReference type="Proteomes" id="UP000325315">
    <property type="component" value="Unassembled WGS sequence"/>
</dbReference>
<accession>A0A5B6W0N1</accession>
<dbReference type="GO" id="GO:0004497">
    <property type="term" value="F:monooxygenase activity"/>
    <property type="evidence" value="ECO:0007669"/>
    <property type="project" value="UniProtKB-KW"/>
</dbReference>
<dbReference type="InterPro" id="IPR002401">
    <property type="entry name" value="Cyt_P450_E_grp-I"/>
</dbReference>
<keyword evidence="5" id="KW-0472">Membrane</keyword>
<dbReference type="AlphaFoldDB" id="A0A5B6W0N1"/>
<dbReference type="GO" id="GO:0010268">
    <property type="term" value="P:brassinosteroid homeostasis"/>
    <property type="evidence" value="ECO:0007669"/>
    <property type="project" value="TreeGrafter"/>
</dbReference>
<keyword evidence="4 7" id="KW-0479">Metal-binding</keyword>
<dbReference type="OrthoDB" id="3945418at2759"/>
<evidence type="ECO:0000313" key="9">
    <source>
        <dbReference type="EMBL" id="KAA3474774.1"/>
    </source>
</evidence>
<dbReference type="GO" id="GO:0005506">
    <property type="term" value="F:iron ion binding"/>
    <property type="evidence" value="ECO:0007669"/>
    <property type="project" value="InterPro"/>
</dbReference>
<evidence type="ECO:0000256" key="1">
    <source>
        <dbReference type="ARBA" id="ARBA00004167"/>
    </source>
</evidence>
<dbReference type="PROSITE" id="PS00086">
    <property type="entry name" value="CYTOCHROME_P450"/>
    <property type="match status" value="1"/>
</dbReference>
<keyword evidence="6 7" id="KW-0408">Iron</keyword>
<comment type="similarity">
    <text evidence="2 8">Belongs to the cytochrome P450 family.</text>
</comment>
<comment type="subcellular location">
    <subcellularLocation>
        <location evidence="1">Membrane</location>
        <topology evidence="1">Single-pass membrane protein</topology>
    </subcellularLocation>
</comment>
<evidence type="ECO:0000256" key="5">
    <source>
        <dbReference type="ARBA" id="ARBA00022989"/>
    </source>
</evidence>
<evidence type="ECO:0000256" key="8">
    <source>
        <dbReference type="RuleBase" id="RU000461"/>
    </source>
</evidence>
<feature type="binding site" description="axial binding residue" evidence="7">
    <location>
        <position position="33"/>
    </location>
    <ligand>
        <name>heme</name>
        <dbReference type="ChEBI" id="CHEBI:30413"/>
    </ligand>
    <ligandPart>
        <name>Fe</name>
        <dbReference type="ChEBI" id="CHEBI:18248"/>
    </ligandPart>
</feature>
<gene>
    <name evidence="9" type="ORF">EPI10_025035</name>
</gene>
<comment type="cofactor">
    <cofactor evidence="7">
        <name>heme</name>
        <dbReference type="ChEBI" id="CHEBI:30413"/>
    </cofactor>
</comment>
<keyword evidence="8" id="KW-0503">Monooxygenase</keyword>
<evidence type="ECO:0000256" key="7">
    <source>
        <dbReference type="PIRSR" id="PIRSR602401-1"/>
    </source>
</evidence>
<reference evidence="9" key="1">
    <citation type="submission" date="2019-08" db="EMBL/GenBank/DDBJ databases">
        <authorList>
            <person name="Liu F."/>
        </authorList>
    </citation>
    <scope>NUCLEOTIDE SEQUENCE [LARGE SCALE GENOMIC DNA]</scope>
    <source>
        <strain evidence="9">PA1801</strain>
        <tissue evidence="9">Leaf</tissue>
    </source>
</reference>
<organism evidence="9 10">
    <name type="scientific">Gossypium australe</name>
    <dbReference type="NCBI Taxonomy" id="47621"/>
    <lineage>
        <taxon>Eukaryota</taxon>
        <taxon>Viridiplantae</taxon>
        <taxon>Streptophyta</taxon>
        <taxon>Embryophyta</taxon>
        <taxon>Tracheophyta</taxon>
        <taxon>Spermatophyta</taxon>
        <taxon>Magnoliopsida</taxon>
        <taxon>eudicotyledons</taxon>
        <taxon>Gunneridae</taxon>
        <taxon>Pentapetalae</taxon>
        <taxon>rosids</taxon>
        <taxon>malvids</taxon>
        <taxon>Malvales</taxon>
        <taxon>Malvaceae</taxon>
        <taxon>Malvoideae</taxon>
        <taxon>Gossypium</taxon>
    </lineage>
</organism>
<proteinExistence type="inferred from homology"/>
<evidence type="ECO:0000256" key="2">
    <source>
        <dbReference type="ARBA" id="ARBA00010617"/>
    </source>
</evidence>
<dbReference type="InterPro" id="IPR036396">
    <property type="entry name" value="Cyt_P450_sf"/>
</dbReference>
<dbReference type="Gene3D" id="1.10.630.10">
    <property type="entry name" value="Cytochrome P450"/>
    <property type="match status" value="1"/>
</dbReference>
<sequence length="119" mass="13569">MIFQTQAQLGSCNHSQDPTCKKFTPFGGGSRCCPGSDLAKVEVAFFLHHLVQNFRWKTEGEDQPIAYPYVEFQRGLVLNVDPCSETTIYCYFYGQKVSFECLNTYKAMAKYIAWQQSKG</sequence>
<dbReference type="GO" id="GO:0016132">
    <property type="term" value="P:brassinosteroid biosynthetic process"/>
    <property type="evidence" value="ECO:0007669"/>
    <property type="project" value="TreeGrafter"/>
</dbReference>
<keyword evidence="8" id="KW-0560">Oxidoreductase</keyword>
<keyword evidence="10" id="KW-1185">Reference proteome</keyword>
<comment type="caution">
    <text evidence="9">The sequence shown here is derived from an EMBL/GenBank/DDBJ whole genome shotgun (WGS) entry which is preliminary data.</text>
</comment>
<dbReference type="GO" id="GO:0016705">
    <property type="term" value="F:oxidoreductase activity, acting on paired donors, with incorporation or reduction of molecular oxygen"/>
    <property type="evidence" value="ECO:0007669"/>
    <property type="project" value="InterPro"/>
</dbReference>
<protein>
    <submittedName>
        <fullName evidence="9">Cytochrome P450 protein</fullName>
    </submittedName>
</protein>
<dbReference type="Pfam" id="PF00067">
    <property type="entry name" value="p450"/>
    <property type="match status" value="1"/>
</dbReference>
<dbReference type="GO" id="GO:0016125">
    <property type="term" value="P:sterol metabolic process"/>
    <property type="evidence" value="ECO:0007669"/>
    <property type="project" value="TreeGrafter"/>
</dbReference>
<evidence type="ECO:0000313" key="10">
    <source>
        <dbReference type="Proteomes" id="UP000325315"/>
    </source>
</evidence>
<dbReference type="PRINTS" id="PR00463">
    <property type="entry name" value="EP450I"/>
</dbReference>
<dbReference type="InterPro" id="IPR017972">
    <property type="entry name" value="Cyt_P450_CS"/>
</dbReference>
<dbReference type="InterPro" id="IPR001128">
    <property type="entry name" value="Cyt_P450"/>
</dbReference>
<dbReference type="GO" id="GO:0016020">
    <property type="term" value="C:membrane"/>
    <property type="evidence" value="ECO:0007669"/>
    <property type="project" value="UniProtKB-SubCell"/>
</dbReference>